<protein>
    <submittedName>
        <fullName evidence="1">Uncharacterized protein</fullName>
    </submittedName>
</protein>
<sequence>MKRTIAEIKKSTEEWLDERWMIANMEDTRPQDMSYYRGALKAVEFLGYDWQRDEDGKHTLYKR</sequence>
<organism evidence="1">
    <name type="scientific">virus sp. ctmTa7</name>
    <dbReference type="NCBI Taxonomy" id="2828255"/>
    <lineage>
        <taxon>Viruses</taxon>
    </lineage>
</organism>
<name>A0A8S5RCT3_9VIRU</name>
<proteinExistence type="predicted"/>
<reference evidence="1" key="1">
    <citation type="journal article" date="2021" name="Proc. Natl. Acad. Sci. U.S.A.">
        <title>A Catalog of Tens of Thousands of Viruses from Human Metagenomes Reveals Hidden Associations with Chronic Diseases.</title>
        <authorList>
            <person name="Tisza M.J."/>
            <person name="Buck C.B."/>
        </authorList>
    </citation>
    <scope>NUCLEOTIDE SEQUENCE</scope>
    <source>
        <strain evidence="1">CtmTa7</strain>
    </source>
</reference>
<dbReference type="EMBL" id="BK059091">
    <property type="protein sequence ID" value="DAE28947.1"/>
    <property type="molecule type" value="Genomic_DNA"/>
</dbReference>
<evidence type="ECO:0000313" key="1">
    <source>
        <dbReference type="EMBL" id="DAE28947.1"/>
    </source>
</evidence>
<accession>A0A8S5RCT3</accession>